<sequence>MVYSQAGLNLTSLSDHKSQTLIKLLSFENALYANFTYSNLHRSLK</sequence>
<protein>
    <submittedName>
        <fullName evidence="1">6783_t:CDS:1</fullName>
    </submittedName>
</protein>
<evidence type="ECO:0000313" key="2">
    <source>
        <dbReference type="Proteomes" id="UP000789525"/>
    </source>
</evidence>
<accession>A0ACA9KJI5</accession>
<organism evidence="1 2">
    <name type="scientific">Acaulospora colombiana</name>
    <dbReference type="NCBI Taxonomy" id="27376"/>
    <lineage>
        <taxon>Eukaryota</taxon>
        <taxon>Fungi</taxon>
        <taxon>Fungi incertae sedis</taxon>
        <taxon>Mucoromycota</taxon>
        <taxon>Glomeromycotina</taxon>
        <taxon>Glomeromycetes</taxon>
        <taxon>Diversisporales</taxon>
        <taxon>Acaulosporaceae</taxon>
        <taxon>Acaulospora</taxon>
    </lineage>
</organism>
<gene>
    <name evidence="1" type="ORF">ACOLOM_LOCUS1855</name>
</gene>
<reference evidence="1" key="1">
    <citation type="submission" date="2021-06" db="EMBL/GenBank/DDBJ databases">
        <authorList>
            <person name="Kallberg Y."/>
            <person name="Tangrot J."/>
            <person name="Rosling A."/>
        </authorList>
    </citation>
    <scope>NUCLEOTIDE SEQUENCE</scope>
    <source>
        <strain evidence="1">CL356</strain>
    </source>
</reference>
<comment type="caution">
    <text evidence="1">The sequence shown here is derived from an EMBL/GenBank/DDBJ whole genome shotgun (WGS) entry which is preliminary data.</text>
</comment>
<keyword evidence="2" id="KW-1185">Reference proteome</keyword>
<dbReference type="EMBL" id="CAJVPT010002216">
    <property type="protein sequence ID" value="CAG8477422.1"/>
    <property type="molecule type" value="Genomic_DNA"/>
</dbReference>
<proteinExistence type="predicted"/>
<evidence type="ECO:0000313" key="1">
    <source>
        <dbReference type="EMBL" id="CAG8477422.1"/>
    </source>
</evidence>
<name>A0ACA9KJI5_9GLOM</name>
<dbReference type="Proteomes" id="UP000789525">
    <property type="component" value="Unassembled WGS sequence"/>
</dbReference>